<evidence type="ECO:0000313" key="1">
    <source>
        <dbReference type="Proteomes" id="UP000095280"/>
    </source>
</evidence>
<dbReference type="WBParaSite" id="maker-uti_cns_0007279-snap-gene-0.3-mRNA-1">
    <property type="protein sequence ID" value="maker-uti_cns_0007279-snap-gene-0.3-mRNA-1"/>
    <property type="gene ID" value="maker-uti_cns_0007279-snap-gene-0.3"/>
</dbReference>
<proteinExistence type="predicted"/>
<sequence>MYFSKFPHLILIENALSRVINRTEMASSRDTSSSSSASDRPLESTNFAIEIEPTSIQFSSAIHASAHDDTLQVRRFTPASRDLEPFHFLSSTKFAVLQAVEMRFDSSENNSIRAQLKFNIRMFLAGKMMRPMSFASLFLGFVPLARLFLYSCFATPAPMMLMMMVVVMRIVGLDTGVQFRTWTGS</sequence>
<organism evidence="1 2">
    <name type="scientific">Macrostomum lignano</name>
    <dbReference type="NCBI Taxonomy" id="282301"/>
    <lineage>
        <taxon>Eukaryota</taxon>
        <taxon>Metazoa</taxon>
        <taxon>Spiralia</taxon>
        <taxon>Lophotrochozoa</taxon>
        <taxon>Platyhelminthes</taxon>
        <taxon>Rhabditophora</taxon>
        <taxon>Macrostomorpha</taxon>
        <taxon>Macrostomida</taxon>
        <taxon>Macrostomidae</taxon>
        <taxon>Macrostomum</taxon>
    </lineage>
</organism>
<dbReference type="AlphaFoldDB" id="A0A1I8HPC9"/>
<keyword evidence="1" id="KW-1185">Reference proteome</keyword>
<accession>A0A1I8HPC9</accession>
<dbReference type="WBParaSite" id="maker-uti_cns_0045646-snap-gene-0.8-mRNA-1">
    <property type="protein sequence ID" value="maker-uti_cns_0045646-snap-gene-0.8-mRNA-1"/>
    <property type="gene ID" value="maker-uti_cns_0045646-snap-gene-0.8"/>
</dbReference>
<evidence type="ECO:0000313" key="2">
    <source>
        <dbReference type="WBParaSite" id="maker-uti_cns_0007279-snap-gene-0.3-mRNA-1"/>
    </source>
</evidence>
<reference evidence="2 3" key="1">
    <citation type="submission" date="2016-11" db="UniProtKB">
        <authorList>
            <consortium name="WormBaseParasite"/>
        </authorList>
    </citation>
    <scope>IDENTIFICATION</scope>
</reference>
<evidence type="ECO:0000313" key="3">
    <source>
        <dbReference type="WBParaSite" id="maker-uti_cns_0045646-snap-gene-0.8-mRNA-1"/>
    </source>
</evidence>
<protein>
    <submittedName>
        <fullName evidence="2 3">ABC transmembrane type-1 domain-containing protein</fullName>
    </submittedName>
</protein>
<name>A0A1I8HPC9_9PLAT</name>
<dbReference type="Proteomes" id="UP000095280">
    <property type="component" value="Unplaced"/>
</dbReference>